<reference evidence="2 3" key="1">
    <citation type="submission" date="2018-11" db="EMBL/GenBank/DDBJ databases">
        <authorList>
            <consortium name="Pathogen Informatics"/>
        </authorList>
    </citation>
    <scope>NUCLEOTIDE SEQUENCE [LARGE SCALE GENOMIC DNA]</scope>
    <source>
        <strain>Denwood</strain>
        <strain evidence="3">Zambia</strain>
    </source>
</reference>
<dbReference type="EMBL" id="UZAL01039723">
    <property type="protein sequence ID" value="VDP75916.1"/>
    <property type="molecule type" value="Genomic_DNA"/>
</dbReference>
<evidence type="ECO:0000313" key="3">
    <source>
        <dbReference type="Proteomes" id="UP000269396"/>
    </source>
</evidence>
<sequence length="69" mass="7783">MQISYTSSDLCPNENLSQHNDRHDDRAHFLTIMDGGNMQNTSSVVPHVVTETDNLFVLEHIVSRNVSIT</sequence>
<proteinExistence type="predicted"/>
<protein>
    <submittedName>
        <fullName evidence="2">Uncharacterized protein</fullName>
    </submittedName>
</protein>
<feature type="region of interest" description="Disordered" evidence="1">
    <location>
        <begin position="1"/>
        <end position="22"/>
    </location>
</feature>
<name>A0A183PUI2_9TREM</name>
<gene>
    <name evidence="2" type="ORF">SMTD_LOCUS18018</name>
</gene>
<dbReference type="Proteomes" id="UP000269396">
    <property type="component" value="Unassembled WGS sequence"/>
</dbReference>
<dbReference type="AlphaFoldDB" id="A0A183PUI2"/>
<keyword evidence="3" id="KW-1185">Reference proteome</keyword>
<feature type="compositionally biased region" description="Polar residues" evidence="1">
    <location>
        <begin position="1"/>
        <end position="18"/>
    </location>
</feature>
<evidence type="ECO:0000313" key="2">
    <source>
        <dbReference type="EMBL" id="VDP75916.1"/>
    </source>
</evidence>
<organism evidence="2 3">
    <name type="scientific">Schistosoma mattheei</name>
    <dbReference type="NCBI Taxonomy" id="31246"/>
    <lineage>
        <taxon>Eukaryota</taxon>
        <taxon>Metazoa</taxon>
        <taxon>Spiralia</taxon>
        <taxon>Lophotrochozoa</taxon>
        <taxon>Platyhelminthes</taxon>
        <taxon>Trematoda</taxon>
        <taxon>Digenea</taxon>
        <taxon>Strigeidida</taxon>
        <taxon>Schistosomatoidea</taxon>
        <taxon>Schistosomatidae</taxon>
        <taxon>Schistosoma</taxon>
    </lineage>
</organism>
<evidence type="ECO:0000256" key="1">
    <source>
        <dbReference type="SAM" id="MobiDB-lite"/>
    </source>
</evidence>
<accession>A0A183PUI2</accession>